<evidence type="ECO:0000256" key="1">
    <source>
        <dbReference type="SAM" id="MobiDB-lite"/>
    </source>
</evidence>
<proteinExistence type="predicted"/>
<reference evidence="2 3" key="1">
    <citation type="journal article" date="2024" name="Front. Microbiol.">
        <title>Transcriptomic insights into the dominance of two phototrophs throughout the water column of a tropical hypersaline-alkaline crater lake (Dziani Dzaha, Mayotte).</title>
        <authorList>
            <person name="Duperron S."/>
            <person name="Halary S."/>
            <person name="Bouly J.-P."/>
            <person name="Roussel T."/>
            <person name="Hugoni M."/>
            <person name="Bruto M."/>
            <person name="Oger P."/>
            <person name="Duval C."/>
            <person name="Woo A."/>
            <person name="Jezequiel D."/>
            <person name="Ader M."/>
            <person name="Leboulanger C."/>
            <person name="Agogue H."/>
            <person name="Grossi V."/>
            <person name="Trousselier M."/>
            <person name="Bernard C."/>
        </authorList>
    </citation>
    <scope>NUCLEOTIDE SEQUENCE [LARGE SCALE GENOMIC DNA]</scope>
    <source>
        <strain evidence="2 3">PMC 851.14</strain>
    </source>
</reference>
<dbReference type="EMBL" id="JBBWYZ010000002">
    <property type="protein sequence ID" value="MEK9510666.1"/>
    <property type="molecule type" value="Genomic_DNA"/>
</dbReference>
<accession>A0ABU9EFF1</accession>
<feature type="compositionally biased region" description="Pro residues" evidence="1">
    <location>
        <begin position="10"/>
        <end position="19"/>
    </location>
</feature>
<evidence type="ECO:0000313" key="3">
    <source>
        <dbReference type="Proteomes" id="UP001387447"/>
    </source>
</evidence>
<organism evidence="2 3">
    <name type="scientific">Limnospira fusiformis PMC 851.14</name>
    <dbReference type="NCBI Taxonomy" id="2219512"/>
    <lineage>
        <taxon>Bacteria</taxon>
        <taxon>Bacillati</taxon>
        <taxon>Cyanobacteriota</taxon>
        <taxon>Cyanophyceae</taxon>
        <taxon>Oscillatoriophycideae</taxon>
        <taxon>Oscillatoriales</taxon>
        <taxon>Sirenicapillariaceae</taxon>
        <taxon>Limnospira</taxon>
    </lineage>
</organism>
<dbReference type="RefSeq" id="WP_368662805.1">
    <property type="nucleotide sequence ID" value="NZ_JBBWYZ010000002.1"/>
</dbReference>
<sequence>MDFFTSCALNPPPAPPKTPGHPKTIALPPYQLEKVNRPKTRHISPKPPRCIC</sequence>
<feature type="region of interest" description="Disordered" evidence="1">
    <location>
        <begin position="1"/>
        <end position="52"/>
    </location>
</feature>
<gene>
    <name evidence="2" type="ORF">AAEJ74_02915</name>
</gene>
<keyword evidence="3" id="KW-1185">Reference proteome</keyword>
<comment type="caution">
    <text evidence="2">The sequence shown here is derived from an EMBL/GenBank/DDBJ whole genome shotgun (WGS) entry which is preliminary data.</text>
</comment>
<protein>
    <submittedName>
        <fullName evidence="2">Uncharacterized protein</fullName>
    </submittedName>
</protein>
<name>A0ABU9EFF1_LIMFS</name>
<evidence type="ECO:0000313" key="2">
    <source>
        <dbReference type="EMBL" id="MEK9510666.1"/>
    </source>
</evidence>
<dbReference type="Proteomes" id="UP001387447">
    <property type="component" value="Unassembled WGS sequence"/>
</dbReference>